<dbReference type="EMBL" id="VOPY01000003">
    <property type="protein sequence ID" value="TXC68401.1"/>
    <property type="molecule type" value="Genomic_DNA"/>
</dbReference>
<gene>
    <name evidence="1" type="ORF">FSZ31_11015</name>
</gene>
<sequence length="73" mass="8580">MPITRRIEQFLRDTGMPPTVFGRRALHDPRFVFDLRLGREPGARVRNRAEHFMNKWHASGATYTAPPRGRRHL</sequence>
<dbReference type="AlphaFoldDB" id="A0A5C6U8G7"/>
<protein>
    <submittedName>
        <fullName evidence="1">Uncharacterized protein</fullName>
    </submittedName>
</protein>
<evidence type="ECO:0000313" key="2">
    <source>
        <dbReference type="Proteomes" id="UP000321129"/>
    </source>
</evidence>
<dbReference type="OrthoDB" id="7376075at2"/>
<evidence type="ECO:0000313" key="1">
    <source>
        <dbReference type="EMBL" id="TXC68401.1"/>
    </source>
</evidence>
<name>A0A5C6U8G7_9SPHN</name>
<reference evidence="1 2" key="1">
    <citation type="submission" date="2019-08" db="EMBL/GenBank/DDBJ databases">
        <title>Sphingorhabdus soil sp. nov., isolated from arctic soil.</title>
        <authorList>
            <person name="Liu Y."/>
        </authorList>
    </citation>
    <scope>NUCLEOTIDE SEQUENCE [LARGE SCALE GENOMIC DNA]</scope>
    <source>
        <strain evidence="1 2">D-2Q-5-6</strain>
    </source>
</reference>
<comment type="caution">
    <text evidence="1">The sequence shown here is derived from an EMBL/GenBank/DDBJ whole genome shotgun (WGS) entry which is preliminary data.</text>
</comment>
<accession>A0A5C6U8G7</accession>
<dbReference type="Proteomes" id="UP000321129">
    <property type="component" value="Unassembled WGS sequence"/>
</dbReference>
<keyword evidence="2" id="KW-1185">Reference proteome</keyword>
<proteinExistence type="predicted"/>
<organism evidence="1 2">
    <name type="scientific">Flavisphingopyxis soli</name>
    <dbReference type="NCBI Taxonomy" id="2601267"/>
    <lineage>
        <taxon>Bacteria</taxon>
        <taxon>Pseudomonadati</taxon>
        <taxon>Pseudomonadota</taxon>
        <taxon>Alphaproteobacteria</taxon>
        <taxon>Sphingomonadales</taxon>
        <taxon>Sphingopyxidaceae</taxon>
        <taxon>Flavisphingopyxis</taxon>
    </lineage>
</organism>